<dbReference type="RefSeq" id="YP_010649648.1">
    <property type="nucleotide sequence ID" value="NC_070771.1"/>
</dbReference>
<feature type="transmembrane region" description="Helical" evidence="1">
    <location>
        <begin position="61"/>
        <end position="79"/>
    </location>
</feature>
<keyword evidence="1" id="KW-0812">Transmembrane</keyword>
<protein>
    <submittedName>
        <fullName evidence="2">Uncharacterized protein</fullName>
    </submittedName>
</protein>
<evidence type="ECO:0000313" key="3">
    <source>
        <dbReference type="Proteomes" id="UP000501785"/>
    </source>
</evidence>
<reference evidence="2 3" key="1">
    <citation type="submission" date="2020-01" db="EMBL/GenBank/DDBJ databases">
        <authorList>
            <person name="Burbank J.R."/>
            <person name="Falkowski A.F."/>
            <person name="Granberg A.K."/>
            <person name="Hofbauer A.R."/>
            <person name="Heubel C."/>
            <person name="Larson S.M."/>
            <person name="Streitz R.J."/>
            <person name="Zoubek K.J."/>
            <person name="Bonilla J.A."/>
            <person name="Klyczek K."/>
            <person name="Garlena R.A."/>
            <person name="Russell D.A."/>
            <person name="Pope W.H."/>
            <person name="Jacobs-Sera D."/>
            <person name="Hatfull G.F."/>
        </authorList>
    </citation>
    <scope>NUCLEOTIDE SEQUENCE [LARGE SCALE GENOMIC DNA]</scope>
</reference>
<accession>A0A6G6XHV9</accession>
<name>A0A6G6XHV9_9CAUD</name>
<feature type="transmembrane region" description="Helical" evidence="1">
    <location>
        <begin position="91"/>
        <end position="112"/>
    </location>
</feature>
<organism evidence="2 3">
    <name type="scientific">Arthrobacter phage Shoya</name>
    <dbReference type="NCBI Taxonomy" id="2704035"/>
    <lineage>
        <taxon>Viruses</taxon>
        <taxon>Duplodnaviria</taxon>
        <taxon>Heunggongvirae</taxon>
        <taxon>Uroviricota</taxon>
        <taxon>Caudoviricetes</taxon>
        <taxon>Shoyavirus</taxon>
        <taxon>Shoyavirus shoya</taxon>
    </lineage>
</organism>
<proteinExistence type="predicted"/>
<evidence type="ECO:0000313" key="2">
    <source>
        <dbReference type="EMBL" id="QIG57699.1"/>
    </source>
</evidence>
<evidence type="ECO:0000256" key="1">
    <source>
        <dbReference type="SAM" id="Phobius"/>
    </source>
</evidence>
<dbReference type="Proteomes" id="UP000501785">
    <property type="component" value="Segment"/>
</dbReference>
<dbReference type="KEGG" id="vg:77925203"/>
<dbReference type="EMBL" id="MN908684">
    <property type="protein sequence ID" value="QIG57699.1"/>
    <property type="molecule type" value="Genomic_DNA"/>
</dbReference>
<gene>
    <name evidence="2" type="primary">28</name>
    <name evidence="2" type="ORF">SEA_SHOYA_28</name>
</gene>
<dbReference type="GeneID" id="77925203"/>
<keyword evidence="3" id="KW-1185">Reference proteome</keyword>
<keyword evidence="1" id="KW-0472">Membrane</keyword>
<keyword evidence="1" id="KW-1133">Transmembrane helix</keyword>
<sequence>MTDLQSQEGRSVPLPLISISDHMAESLTVTTNLHTEIVVTTRDKLEIALRKKLPLFLRRKAWVAPLSLLIGLVASIVTSDFHDFMGLSDEVWATIFVIGAVLTFAWLVRALLMLRGAVDLDGVLEAVLETHEVSDRHPLRGAVIEDQ</sequence>